<gene>
    <name evidence="1" type="ORF">SAMN05421736_10368</name>
</gene>
<dbReference type="OrthoDB" id="2973811at2"/>
<keyword evidence="2" id="KW-1185">Reference proteome</keyword>
<name>A0A1H3M001_9BACI</name>
<evidence type="ECO:0000313" key="2">
    <source>
        <dbReference type="Proteomes" id="UP000198935"/>
    </source>
</evidence>
<accession>A0A1H3M001</accession>
<proteinExistence type="predicted"/>
<evidence type="ECO:0000313" key="1">
    <source>
        <dbReference type="EMBL" id="SDY69896.1"/>
    </source>
</evidence>
<protein>
    <submittedName>
        <fullName evidence="1">Uncharacterized protein</fullName>
    </submittedName>
</protein>
<sequence length="181" mass="19650">MNNINLMKASMIDILLGTKSNDRPRMNVFPQPDFTKFDYCTKTAPAMSEEEFQEAIIEQAKKDAAAGICGGQSAGYRSLMKSYVSVASPDRKGIIANATNKFTGKCGVTFAEFKDASKQVIAHYSQNNGWTMVMSKAEMARTSNFSAIYIEAWREAYYGKGDAANDAEAAGPSGSTFSVSV</sequence>
<dbReference type="Proteomes" id="UP000198935">
    <property type="component" value="Unassembled WGS sequence"/>
</dbReference>
<organism evidence="1 2">
    <name type="scientific">Evansella caseinilytica</name>
    <dbReference type="NCBI Taxonomy" id="1503961"/>
    <lineage>
        <taxon>Bacteria</taxon>
        <taxon>Bacillati</taxon>
        <taxon>Bacillota</taxon>
        <taxon>Bacilli</taxon>
        <taxon>Bacillales</taxon>
        <taxon>Bacillaceae</taxon>
        <taxon>Evansella</taxon>
    </lineage>
</organism>
<dbReference type="EMBL" id="FNPI01000003">
    <property type="protein sequence ID" value="SDY69896.1"/>
    <property type="molecule type" value="Genomic_DNA"/>
</dbReference>
<reference evidence="2" key="1">
    <citation type="submission" date="2016-10" db="EMBL/GenBank/DDBJ databases">
        <authorList>
            <person name="Varghese N."/>
            <person name="Submissions S."/>
        </authorList>
    </citation>
    <scope>NUCLEOTIDE SEQUENCE [LARGE SCALE GENOMIC DNA]</scope>
    <source>
        <strain evidence="2">SP</strain>
    </source>
</reference>
<dbReference type="AlphaFoldDB" id="A0A1H3M001"/>